<dbReference type="EMBL" id="OX458333">
    <property type="protein sequence ID" value="CAI8843414.1"/>
    <property type="molecule type" value="Genomic_DNA"/>
</dbReference>
<evidence type="ECO:0000313" key="2">
    <source>
        <dbReference type="EMBL" id="CAI8843414.1"/>
    </source>
</evidence>
<evidence type="ECO:0000313" key="3">
    <source>
        <dbReference type="Proteomes" id="UP001162030"/>
    </source>
</evidence>
<gene>
    <name evidence="2" type="ORF">MSZNOR_2373</name>
</gene>
<organism evidence="2 3">
    <name type="scientific">Methylocaldum szegediense</name>
    <dbReference type="NCBI Taxonomy" id="73780"/>
    <lineage>
        <taxon>Bacteria</taxon>
        <taxon>Pseudomonadati</taxon>
        <taxon>Pseudomonadota</taxon>
        <taxon>Gammaproteobacteria</taxon>
        <taxon>Methylococcales</taxon>
        <taxon>Methylococcaceae</taxon>
        <taxon>Methylocaldum</taxon>
    </lineage>
</organism>
<reference evidence="2 3" key="1">
    <citation type="submission" date="2023-03" db="EMBL/GenBank/DDBJ databases">
        <authorList>
            <person name="Pearce D."/>
        </authorList>
    </citation>
    <scope>NUCLEOTIDE SEQUENCE [LARGE SCALE GENOMIC DNA]</scope>
    <source>
        <strain evidence="2">Msz</strain>
    </source>
</reference>
<name>A0ABM9I281_9GAMM</name>
<sequence>MAFRYRGAWACKVIRVYPPLAASDNLADGVGEEAAVFRHLGDDFGLKIRQACRRSRASSEARFLVFVIDGPGKASSGSERSPNSAPGTG</sequence>
<protein>
    <submittedName>
        <fullName evidence="2">Uncharacterized protein</fullName>
    </submittedName>
</protein>
<feature type="region of interest" description="Disordered" evidence="1">
    <location>
        <begin position="70"/>
        <end position="89"/>
    </location>
</feature>
<accession>A0ABM9I281</accession>
<proteinExistence type="predicted"/>
<evidence type="ECO:0000256" key="1">
    <source>
        <dbReference type="SAM" id="MobiDB-lite"/>
    </source>
</evidence>
<dbReference type="Proteomes" id="UP001162030">
    <property type="component" value="Chromosome"/>
</dbReference>
<keyword evidence="3" id="KW-1185">Reference proteome</keyword>
<feature type="compositionally biased region" description="Polar residues" evidence="1">
    <location>
        <begin position="75"/>
        <end position="89"/>
    </location>
</feature>